<dbReference type="AlphaFoldDB" id="A0A382Z1R8"/>
<evidence type="ECO:0000313" key="1">
    <source>
        <dbReference type="EMBL" id="SVD89477.1"/>
    </source>
</evidence>
<accession>A0A382Z1R8</accession>
<gene>
    <name evidence="1" type="ORF">METZ01_LOCUS442331</name>
</gene>
<reference evidence="1" key="1">
    <citation type="submission" date="2018-05" db="EMBL/GenBank/DDBJ databases">
        <authorList>
            <person name="Lanie J.A."/>
            <person name="Ng W.-L."/>
            <person name="Kazmierczak K.M."/>
            <person name="Andrzejewski T.M."/>
            <person name="Davidsen T.M."/>
            <person name="Wayne K.J."/>
            <person name="Tettelin H."/>
            <person name="Glass J.I."/>
            <person name="Rusch D."/>
            <person name="Podicherti R."/>
            <person name="Tsui H.-C.T."/>
            <person name="Winkler M.E."/>
        </authorList>
    </citation>
    <scope>NUCLEOTIDE SEQUENCE</scope>
</reference>
<dbReference type="EMBL" id="UINC01180333">
    <property type="protein sequence ID" value="SVD89477.1"/>
    <property type="molecule type" value="Genomic_DNA"/>
</dbReference>
<organism evidence="1">
    <name type="scientific">marine metagenome</name>
    <dbReference type="NCBI Taxonomy" id="408172"/>
    <lineage>
        <taxon>unclassified sequences</taxon>
        <taxon>metagenomes</taxon>
        <taxon>ecological metagenomes</taxon>
    </lineage>
</organism>
<sequence>MSKSYLNGSFFEGSATPSGRGVTYLSLDRKSVIENPVKIPPRFQVRANYE</sequence>
<protein>
    <submittedName>
        <fullName evidence="1">Uncharacterized protein</fullName>
    </submittedName>
</protein>
<proteinExistence type="predicted"/>
<name>A0A382Z1R8_9ZZZZ</name>